<dbReference type="InterPro" id="IPR011146">
    <property type="entry name" value="HIT-like"/>
</dbReference>
<name>A0ABU7ADZ8_9TELE</name>
<dbReference type="EMBL" id="JAHUTI010011845">
    <property type="protein sequence ID" value="MED6236391.1"/>
    <property type="molecule type" value="Genomic_DNA"/>
</dbReference>
<evidence type="ECO:0000313" key="5">
    <source>
        <dbReference type="EMBL" id="MED6236391.1"/>
    </source>
</evidence>
<dbReference type="PROSITE" id="PS51084">
    <property type="entry name" value="HIT_2"/>
    <property type="match status" value="1"/>
</dbReference>
<dbReference type="PANTHER" id="PTHR12486:SF6">
    <property type="entry name" value="ADENOSINE 5'-MONOPHOSPHORAMIDASE HINT3"/>
    <property type="match status" value="1"/>
</dbReference>
<evidence type="ECO:0000256" key="1">
    <source>
        <dbReference type="ARBA" id="ARBA00024472"/>
    </source>
</evidence>
<gene>
    <name evidence="5" type="ORF">ATANTOWER_008470</name>
</gene>
<reference evidence="5 6" key="1">
    <citation type="submission" date="2021-07" db="EMBL/GenBank/DDBJ databases">
        <authorList>
            <person name="Palmer J.M."/>
        </authorList>
    </citation>
    <scope>NUCLEOTIDE SEQUENCE [LARGE SCALE GENOMIC DNA]</scope>
    <source>
        <strain evidence="5 6">AT_MEX2019</strain>
        <tissue evidence="5">Muscle</tissue>
    </source>
</reference>
<dbReference type="SUPFAM" id="SSF54197">
    <property type="entry name" value="HIT-like"/>
    <property type="match status" value="1"/>
</dbReference>
<evidence type="ECO:0000256" key="3">
    <source>
        <dbReference type="PROSITE-ProRule" id="PRU00464"/>
    </source>
</evidence>
<evidence type="ECO:0000313" key="6">
    <source>
        <dbReference type="Proteomes" id="UP001345963"/>
    </source>
</evidence>
<dbReference type="Gene3D" id="3.30.428.10">
    <property type="entry name" value="HIT-like"/>
    <property type="match status" value="1"/>
</dbReference>
<evidence type="ECO:0000259" key="4">
    <source>
        <dbReference type="PROSITE" id="PS51084"/>
    </source>
</evidence>
<protein>
    <recommendedName>
        <fullName evidence="4">HIT domain-containing protein</fullName>
    </recommendedName>
</protein>
<dbReference type="PRINTS" id="PR00332">
    <property type="entry name" value="HISTRIAD"/>
</dbReference>
<keyword evidence="6" id="KW-1185">Reference proteome</keyword>
<accession>A0ABU7ADZ8</accession>
<proteinExistence type="inferred from homology"/>
<dbReference type="Pfam" id="PF11969">
    <property type="entry name" value="DcpS_C"/>
    <property type="match status" value="1"/>
</dbReference>
<dbReference type="PANTHER" id="PTHR12486">
    <property type="entry name" value="APRATAXIN-RELATED"/>
    <property type="match status" value="1"/>
</dbReference>
<feature type="short sequence motif" description="Histidine triad motif" evidence="3">
    <location>
        <begin position="110"/>
        <end position="114"/>
    </location>
</feature>
<comment type="caution">
    <text evidence="5">The sequence shown here is derived from an EMBL/GenBank/DDBJ whole genome shotgun (WGS) entry which is preliminary data.</text>
</comment>
<dbReference type="Proteomes" id="UP001345963">
    <property type="component" value="Unassembled WGS sequence"/>
</dbReference>
<comment type="similarity">
    <text evidence="2">Belongs to the HINT family.</text>
</comment>
<comment type="catalytic activity">
    <reaction evidence="1">
        <text>adenosine 5'-phosphoramidate + H2O = NH4(+) + AMP</text>
        <dbReference type="Rhea" id="RHEA:67916"/>
        <dbReference type="ChEBI" id="CHEBI:15377"/>
        <dbReference type="ChEBI" id="CHEBI:28938"/>
        <dbReference type="ChEBI" id="CHEBI:57890"/>
        <dbReference type="ChEBI" id="CHEBI:456215"/>
    </reaction>
</comment>
<dbReference type="InterPro" id="IPR001310">
    <property type="entry name" value="Histidine_triad_HIT"/>
</dbReference>
<dbReference type="InterPro" id="IPR036265">
    <property type="entry name" value="HIT-like_sf"/>
</dbReference>
<feature type="domain" description="HIT" evidence="4">
    <location>
        <begin position="17"/>
        <end position="125"/>
    </location>
</feature>
<organism evidence="5 6">
    <name type="scientific">Ataeniobius toweri</name>
    <dbReference type="NCBI Taxonomy" id="208326"/>
    <lineage>
        <taxon>Eukaryota</taxon>
        <taxon>Metazoa</taxon>
        <taxon>Chordata</taxon>
        <taxon>Craniata</taxon>
        <taxon>Vertebrata</taxon>
        <taxon>Euteleostomi</taxon>
        <taxon>Actinopterygii</taxon>
        <taxon>Neopterygii</taxon>
        <taxon>Teleostei</taxon>
        <taxon>Neoteleostei</taxon>
        <taxon>Acanthomorphata</taxon>
        <taxon>Ovalentaria</taxon>
        <taxon>Atherinomorphae</taxon>
        <taxon>Cyprinodontiformes</taxon>
        <taxon>Goodeidae</taxon>
        <taxon>Ataeniobius</taxon>
    </lineage>
</organism>
<sequence length="177" mass="19910">MANNESNPRKDLDESCVFCLIPHNRDEVTTVIKQDEELVCFSDIYPAAPHHYLVVPREHILSCRSLNRRNIDLVERMAKFGKEVLCEQGITDLKDVRLGFHQPPFISVDHLHLHVLAPASQISSYMEYKFTPGTDRFIIVSLADTFSSSLSYIIIMLASASVSSASSGTRSRGQQTQ</sequence>
<evidence type="ECO:0000256" key="2">
    <source>
        <dbReference type="ARBA" id="ARBA00025764"/>
    </source>
</evidence>